<evidence type="ECO:0000256" key="1">
    <source>
        <dbReference type="SAM" id="SignalP"/>
    </source>
</evidence>
<gene>
    <name evidence="2" type="ORF">V5F32_17425</name>
</gene>
<organism evidence="2 3">
    <name type="scientific">Xanthobacter oligotrophicus</name>
    <dbReference type="NCBI Taxonomy" id="2607286"/>
    <lineage>
        <taxon>Bacteria</taxon>
        <taxon>Pseudomonadati</taxon>
        <taxon>Pseudomonadota</taxon>
        <taxon>Alphaproteobacteria</taxon>
        <taxon>Hyphomicrobiales</taxon>
        <taxon>Xanthobacteraceae</taxon>
        <taxon>Xanthobacter</taxon>
    </lineage>
</organism>
<evidence type="ECO:0008006" key="4">
    <source>
        <dbReference type="Google" id="ProtNLM"/>
    </source>
</evidence>
<feature type="signal peptide" evidence="1">
    <location>
        <begin position="1"/>
        <end position="26"/>
    </location>
</feature>
<comment type="caution">
    <text evidence="2">The sequence shown here is derived from an EMBL/GenBank/DDBJ whole genome shotgun (WGS) entry which is preliminary data.</text>
</comment>
<name>A0ABW6ZYY8_9HYPH</name>
<dbReference type="RefSeq" id="WP_393993640.1">
    <property type="nucleotide sequence ID" value="NZ_JBAFVH010000009.1"/>
</dbReference>
<evidence type="ECO:0000313" key="2">
    <source>
        <dbReference type="EMBL" id="MFG1373961.1"/>
    </source>
</evidence>
<dbReference type="PROSITE" id="PS51257">
    <property type="entry name" value="PROKAR_LIPOPROTEIN"/>
    <property type="match status" value="1"/>
</dbReference>
<evidence type="ECO:0000313" key="3">
    <source>
        <dbReference type="Proteomes" id="UP001604002"/>
    </source>
</evidence>
<feature type="chain" id="PRO_5046520146" description="DUF5666 domain-containing protein" evidence="1">
    <location>
        <begin position="27"/>
        <end position="207"/>
    </location>
</feature>
<dbReference type="Proteomes" id="UP001604002">
    <property type="component" value="Unassembled WGS sequence"/>
</dbReference>
<keyword evidence="1" id="KW-0732">Signal</keyword>
<reference evidence="2 3" key="1">
    <citation type="submission" date="2024-02" db="EMBL/GenBank/DDBJ databases">
        <title>Expansion and revision of Xanthobacter and proposal of Roseixanthobacter gen. nov.</title>
        <authorList>
            <person name="Soltysiak M.P.M."/>
            <person name="Jalihal A."/>
            <person name="Ory A."/>
            <person name="Chrisophersen C."/>
            <person name="Lee A.D."/>
            <person name="Boulton J."/>
            <person name="Springer M."/>
        </authorList>
    </citation>
    <scope>NUCLEOTIDE SEQUENCE [LARGE SCALE GENOMIC DNA]</scope>
    <source>
        <strain evidence="2 3">23A</strain>
    </source>
</reference>
<protein>
    <recommendedName>
        <fullName evidence="4">DUF5666 domain-containing protein</fullName>
    </recommendedName>
</protein>
<dbReference type="EMBL" id="JBAFVH010000009">
    <property type="protein sequence ID" value="MFG1373961.1"/>
    <property type="molecule type" value="Genomic_DNA"/>
</dbReference>
<proteinExistence type="predicted"/>
<accession>A0ABW6ZYY8</accession>
<sequence length="207" mass="20924">MRPMPPFAATLAAACAFLALAIPAVAQTVNLRGTISSIAGGTAVVHARDGQDVRVALSDRTTVVGLEALKLADIPTHSYVGVAALPQEGAQPGAPERAVSIHVFPEAARGTGDGTRAYDLAPNATMTNGALAETVVETSGNLLTIAYGGGRKQVLVTPATSLVRFVPGSLDEVKAGARVVIRGVSAGDGALEAQRVLVGRGDVVPAL</sequence>
<keyword evidence="3" id="KW-1185">Reference proteome</keyword>